<accession>A3VME3</accession>
<dbReference type="PANTHER" id="PTHR46558">
    <property type="entry name" value="TRACRIPTIONAL REGULATORY PROTEIN-RELATED-RELATED"/>
    <property type="match status" value="1"/>
</dbReference>
<dbReference type="eggNOG" id="COG1813">
    <property type="taxonomic scope" value="Bacteria"/>
</dbReference>
<keyword evidence="2" id="KW-0175">Coiled coil</keyword>
<dbReference type="AlphaFoldDB" id="A3VME3"/>
<dbReference type="PANTHER" id="PTHR46558:SF13">
    <property type="entry name" value="HTH-TYPE TRANSCRIPTIONAL REGULATOR IMMR"/>
    <property type="match status" value="1"/>
</dbReference>
<feature type="domain" description="HTH cro/C1-type" evidence="3">
    <location>
        <begin position="17"/>
        <end position="71"/>
    </location>
</feature>
<dbReference type="GO" id="GO:0003677">
    <property type="term" value="F:DNA binding"/>
    <property type="evidence" value="ECO:0007669"/>
    <property type="project" value="UniProtKB-KW"/>
</dbReference>
<sequence length="129" mass="14122">MDDDWYSEDNATFGDRLAGAREAAGLTQKELAKKLGIKTKTLASWENDVSEPRANRLQMVSGLLSVSLGWLLTGEGEGVDPPGTETEMSRDARALLLELREVQADITDATKRMARLEKGLRKLMEDAGA</sequence>
<evidence type="ECO:0000256" key="1">
    <source>
        <dbReference type="ARBA" id="ARBA00023125"/>
    </source>
</evidence>
<dbReference type="Proteomes" id="UP000002931">
    <property type="component" value="Unassembled WGS sequence"/>
</dbReference>
<comment type="caution">
    <text evidence="4">The sequence shown here is derived from an EMBL/GenBank/DDBJ whole genome shotgun (WGS) entry which is preliminary data.</text>
</comment>
<feature type="coiled-coil region" evidence="2">
    <location>
        <begin position="92"/>
        <end position="126"/>
    </location>
</feature>
<protein>
    <submittedName>
        <fullName evidence="4">DNA-binding protein, putative</fullName>
    </submittedName>
</protein>
<reference evidence="4 5" key="1">
    <citation type="journal article" date="2010" name="J. Bacteriol.">
        <title>Genome sequences of Pelagibaca bermudensis HTCC2601T and Maritimibacter alkaliphilus HTCC2654T, the type strains of two marine Roseobacter genera.</title>
        <authorList>
            <person name="Thrash J.C."/>
            <person name="Cho J.C."/>
            <person name="Ferriera S."/>
            <person name="Johnson J."/>
            <person name="Vergin K.L."/>
            <person name="Giovannoni S.J."/>
        </authorList>
    </citation>
    <scope>NUCLEOTIDE SEQUENCE [LARGE SCALE GENOMIC DNA]</scope>
    <source>
        <strain evidence="4 5">HTCC2654</strain>
    </source>
</reference>
<dbReference type="InterPro" id="IPR010982">
    <property type="entry name" value="Lambda_DNA-bd_dom_sf"/>
</dbReference>
<keyword evidence="5" id="KW-1185">Reference proteome</keyword>
<evidence type="ECO:0000313" key="4">
    <source>
        <dbReference type="EMBL" id="EAQ10601.1"/>
    </source>
</evidence>
<dbReference type="OrthoDB" id="5659783at2"/>
<evidence type="ECO:0000256" key="2">
    <source>
        <dbReference type="SAM" id="Coils"/>
    </source>
</evidence>
<evidence type="ECO:0000313" key="5">
    <source>
        <dbReference type="Proteomes" id="UP000002931"/>
    </source>
</evidence>
<dbReference type="STRING" id="314271.RB2654_05972"/>
<dbReference type="PROSITE" id="PS50943">
    <property type="entry name" value="HTH_CROC1"/>
    <property type="match status" value="1"/>
</dbReference>
<dbReference type="Pfam" id="PF01381">
    <property type="entry name" value="HTH_3"/>
    <property type="match status" value="1"/>
</dbReference>
<evidence type="ECO:0000259" key="3">
    <source>
        <dbReference type="PROSITE" id="PS50943"/>
    </source>
</evidence>
<dbReference type="RefSeq" id="WP_008329673.1">
    <property type="nucleotide sequence ID" value="NZ_CH902578.1"/>
</dbReference>
<dbReference type="SUPFAM" id="SSF47413">
    <property type="entry name" value="lambda repressor-like DNA-binding domains"/>
    <property type="match status" value="1"/>
</dbReference>
<proteinExistence type="predicted"/>
<name>A3VME3_9RHOB</name>
<dbReference type="HOGENOM" id="CLU_066192_6_0_5"/>
<dbReference type="CDD" id="cd00093">
    <property type="entry name" value="HTH_XRE"/>
    <property type="match status" value="1"/>
</dbReference>
<gene>
    <name evidence="4" type="ORF">RB2654_05972</name>
</gene>
<organism evidence="4 5">
    <name type="scientific">Maritimibacter alkaliphilus HTCC2654</name>
    <dbReference type="NCBI Taxonomy" id="314271"/>
    <lineage>
        <taxon>Bacteria</taxon>
        <taxon>Pseudomonadati</taxon>
        <taxon>Pseudomonadota</taxon>
        <taxon>Alphaproteobacteria</taxon>
        <taxon>Rhodobacterales</taxon>
        <taxon>Roseobacteraceae</taxon>
        <taxon>Maritimibacter</taxon>
    </lineage>
</organism>
<dbReference type="Gene3D" id="1.10.260.40">
    <property type="entry name" value="lambda repressor-like DNA-binding domains"/>
    <property type="match status" value="1"/>
</dbReference>
<dbReference type="EMBL" id="AAMT01000031">
    <property type="protein sequence ID" value="EAQ10601.1"/>
    <property type="molecule type" value="Genomic_DNA"/>
</dbReference>
<dbReference type="SMART" id="SM00530">
    <property type="entry name" value="HTH_XRE"/>
    <property type="match status" value="1"/>
</dbReference>
<dbReference type="InterPro" id="IPR001387">
    <property type="entry name" value="Cro/C1-type_HTH"/>
</dbReference>
<keyword evidence="1 4" id="KW-0238">DNA-binding</keyword>